<organism evidence="2 3">
    <name type="scientific">Kocuria rosea subsp. polaris</name>
    <dbReference type="NCBI Taxonomy" id="136273"/>
    <lineage>
        <taxon>Bacteria</taxon>
        <taxon>Bacillati</taxon>
        <taxon>Actinomycetota</taxon>
        <taxon>Actinomycetes</taxon>
        <taxon>Micrococcales</taxon>
        <taxon>Micrococcaceae</taxon>
        <taxon>Kocuria</taxon>
    </lineage>
</organism>
<dbReference type="InterPro" id="IPR045598">
    <property type="entry name" value="DUF6457"/>
</dbReference>
<name>A0A0W8IR93_KOCRO</name>
<dbReference type="Pfam" id="PF20058">
    <property type="entry name" value="DUF6457"/>
    <property type="match status" value="1"/>
</dbReference>
<sequence>MAKEMTPDERRLLSRWIEQLRVEFDLEGLDVPLEELLALAGAVSAAVARPAVPVTAYVAGYLAAVRAQGLEGPGAGQAVRDVAGVVPAPAAGPREG</sequence>
<reference evidence="3" key="1">
    <citation type="submission" date="2015-12" db="EMBL/GenBank/DDBJ databases">
        <authorList>
            <person name="Nair G.R."/>
            <person name="Kaur G."/>
            <person name="Mayilraj S."/>
        </authorList>
    </citation>
    <scope>NUCLEOTIDE SEQUENCE [LARGE SCALE GENOMIC DNA]</scope>
    <source>
        <strain evidence="3">CD08_4</strain>
    </source>
</reference>
<evidence type="ECO:0000313" key="3">
    <source>
        <dbReference type="Proteomes" id="UP000053512"/>
    </source>
</evidence>
<comment type="caution">
    <text evidence="2">The sequence shown here is derived from an EMBL/GenBank/DDBJ whole genome shotgun (WGS) entry which is preliminary data.</text>
</comment>
<proteinExistence type="predicted"/>
<evidence type="ECO:0000313" key="2">
    <source>
        <dbReference type="EMBL" id="KUG62310.1"/>
    </source>
</evidence>
<evidence type="ECO:0000259" key="1">
    <source>
        <dbReference type="Pfam" id="PF20058"/>
    </source>
</evidence>
<accession>A0A0W8IR93</accession>
<feature type="domain" description="DUF6457" evidence="1">
    <location>
        <begin position="9"/>
        <end position="86"/>
    </location>
</feature>
<protein>
    <recommendedName>
        <fullName evidence="1">DUF6457 domain-containing protein</fullName>
    </recommendedName>
</protein>
<gene>
    <name evidence="2" type="ORF">AVL61_16345</name>
</gene>
<dbReference type="AlphaFoldDB" id="A0A0W8IR93"/>
<dbReference type="Proteomes" id="UP000053512">
    <property type="component" value="Unassembled WGS sequence"/>
</dbReference>
<dbReference type="RefSeq" id="WP_058872360.1">
    <property type="nucleotide sequence ID" value="NZ_LQBK01000001.1"/>
</dbReference>
<dbReference type="EMBL" id="LQBK01000001">
    <property type="protein sequence ID" value="KUG62310.1"/>
    <property type="molecule type" value="Genomic_DNA"/>
</dbReference>